<dbReference type="OrthoDB" id="786736at2759"/>
<dbReference type="Proteomes" id="UP000623129">
    <property type="component" value="Unassembled WGS sequence"/>
</dbReference>
<feature type="coiled-coil region" evidence="1">
    <location>
        <begin position="97"/>
        <end position="134"/>
    </location>
</feature>
<keyword evidence="2" id="KW-0812">Transmembrane</keyword>
<comment type="caution">
    <text evidence="3">The sequence shown here is derived from an EMBL/GenBank/DDBJ whole genome shotgun (WGS) entry which is preliminary data.</text>
</comment>
<dbReference type="PANTHER" id="PTHR37753">
    <property type="entry name" value="OS01G0940600 PROTEIN"/>
    <property type="match status" value="1"/>
</dbReference>
<evidence type="ECO:0000313" key="3">
    <source>
        <dbReference type="EMBL" id="KAF3340864.1"/>
    </source>
</evidence>
<proteinExistence type="predicted"/>
<gene>
    <name evidence="3" type="ORF">FCM35_KLT09708</name>
</gene>
<name>A0A833RYW7_9POAL</name>
<reference evidence="3" key="1">
    <citation type="submission" date="2020-01" db="EMBL/GenBank/DDBJ databases">
        <title>Genome sequence of Kobresia littledalei, the first chromosome-level genome in the family Cyperaceae.</title>
        <authorList>
            <person name="Qu G."/>
        </authorList>
    </citation>
    <scope>NUCLEOTIDE SEQUENCE</scope>
    <source>
        <strain evidence="3">C.B.Clarke</strain>
        <tissue evidence="3">Leaf</tissue>
    </source>
</reference>
<feature type="transmembrane region" description="Helical" evidence="2">
    <location>
        <begin position="67"/>
        <end position="86"/>
    </location>
</feature>
<sequence>MEMRLLSLHTSPTILSSKFTTGNASNSRFFSSVPVTILSSRTLQLERRHRMLVPVPRAGGPPSTNSLLFAFLLPFSLIVGTVWTAIKIGDQLDQKYLDEIERNIAIMEEDEMEYDEISEEIEDENAEAVESKELVSATGVQSQPKQEL</sequence>
<keyword evidence="2" id="KW-0472">Membrane</keyword>
<evidence type="ECO:0000256" key="2">
    <source>
        <dbReference type="SAM" id="Phobius"/>
    </source>
</evidence>
<accession>A0A833RYW7</accession>
<dbReference type="PANTHER" id="PTHR37753:SF1">
    <property type="entry name" value="OS01G0940600 PROTEIN"/>
    <property type="match status" value="1"/>
</dbReference>
<organism evidence="3 4">
    <name type="scientific">Carex littledalei</name>
    <dbReference type="NCBI Taxonomy" id="544730"/>
    <lineage>
        <taxon>Eukaryota</taxon>
        <taxon>Viridiplantae</taxon>
        <taxon>Streptophyta</taxon>
        <taxon>Embryophyta</taxon>
        <taxon>Tracheophyta</taxon>
        <taxon>Spermatophyta</taxon>
        <taxon>Magnoliopsida</taxon>
        <taxon>Liliopsida</taxon>
        <taxon>Poales</taxon>
        <taxon>Cyperaceae</taxon>
        <taxon>Cyperoideae</taxon>
        <taxon>Cariceae</taxon>
        <taxon>Carex</taxon>
        <taxon>Carex subgen. Euthyceras</taxon>
    </lineage>
</organism>
<keyword evidence="2" id="KW-1133">Transmembrane helix</keyword>
<keyword evidence="1" id="KW-0175">Coiled coil</keyword>
<dbReference type="EMBL" id="SWLB01000002">
    <property type="protein sequence ID" value="KAF3340864.1"/>
    <property type="molecule type" value="Genomic_DNA"/>
</dbReference>
<protein>
    <submittedName>
        <fullName evidence="3">Uncharacterized protein</fullName>
    </submittedName>
</protein>
<evidence type="ECO:0000256" key="1">
    <source>
        <dbReference type="SAM" id="Coils"/>
    </source>
</evidence>
<evidence type="ECO:0000313" key="4">
    <source>
        <dbReference type="Proteomes" id="UP000623129"/>
    </source>
</evidence>
<dbReference type="AlphaFoldDB" id="A0A833RYW7"/>
<keyword evidence="4" id="KW-1185">Reference proteome</keyword>